<proteinExistence type="predicted"/>
<evidence type="ECO:0000313" key="2">
    <source>
        <dbReference type="EMBL" id="KAF9525825.1"/>
    </source>
</evidence>
<keyword evidence="3" id="KW-1185">Reference proteome</keyword>
<sequence>MASDADKLQVQGPSRHSVAEGSGGQLPKIPHRPFNLSAKDHQDERKKGKRAKKVSGAGKKLKPNTHKRRVVEESELQEEDRIGDDWNAVIQRRGAAKPKAPLQVPTPTATPAESRDPSMSVPPNTPPAGRDYFSYEYMDCDRMNHKLPSTAGNHCSKPLSKYRRCQALHGFRFRDCKAVP</sequence>
<evidence type="ECO:0000256" key="1">
    <source>
        <dbReference type="SAM" id="MobiDB-lite"/>
    </source>
</evidence>
<accession>A0A9P6EB55</accession>
<dbReference type="EMBL" id="MU157879">
    <property type="protein sequence ID" value="KAF9525825.1"/>
    <property type="molecule type" value="Genomic_DNA"/>
</dbReference>
<dbReference type="Proteomes" id="UP000807306">
    <property type="component" value="Unassembled WGS sequence"/>
</dbReference>
<evidence type="ECO:0000313" key="3">
    <source>
        <dbReference type="Proteomes" id="UP000807306"/>
    </source>
</evidence>
<feature type="compositionally biased region" description="Basic residues" evidence="1">
    <location>
        <begin position="47"/>
        <end position="69"/>
    </location>
</feature>
<comment type="caution">
    <text evidence="2">The sequence shown here is derived from an EMBL/GenBank/DDBJ whole genome shotgun (WGS) entry which is preliminary data.</text>
</comment>
<protein>
    <submittedName>
        <fullName evidence="2">Uncharacterized protein</fullName>
    </submittedName>
</protein>
<gene>
    <name evidence="2" type="ORF">CPB83DRAFT_896713</name>
</gene>
<dbReference type="AlphaFoldDB" id="A0A9P6EB55"/>
<reference evidence="2" key="1">
    <citation type="submission" date="2020-11" db="EMBL/GenBank/DDBJ databases">
        <authorList>
            <consortium name="DOE Joint Genome Institute"/>
            <person name="Ahrendt S."/>
            <person name="Riley R."/>
            <person name="Andreopoulos W."/>
            <person name="Labutti K."/>
            <person name="Pangilinan J."/>
            <person name="Ruiz-Duenas F.J."/>
            <person name="Barrasa J.M."/>
            <person name="Sanchez-Garcia M."/>
            <person name="Camarero S."/>
            <person name="Miyauchi S."/>
            <person name="Serrano A."/>
            <person name="Linde D."/>
            <person name="Babiker R."/>
            <person name="Drula E."/>
            <person name="Ayuso-Fernandez I."/>
            <person name="Pacheco R."/>
            <person name="Padilla G."/>
            <person name="Ferreira P."/>
            <person name="Barriuso J."/>
            <person name="Kellner H."/>
            <person name="Castanera R."/>
            <person name="Alfaro M."/>
            <person name="Ramirez L."/>
            <person name="Pisabarro A.G."/>
            <person name="Kuo A."/>
            <person name="Tritt A."/>
            <person name="Lipzen A."/>
            <person name="He G."/>
            <person name="Yan M."/>
            <person name="Ng V."/>
            <person name="Cullen D."/>
            <person name="Martin F."/>
            <person name="Rosso M.-N."/>
            <person name="Henrissat B."/>
            <person name="Hibbett D."/>
            <person name="Martinez A.T."/>
            <person name="Grigoriev I.V."/>
        </authorList>
    </citation>
    <scope>NUCLEOTIDE SEQUENCE</scope>
    <source>
        <strain evidence="2">CBS 506.95</strain>
    </source>
</reference>
<feature type="region of interest" description="Disordered" evidence="1">
    <location>
        <begin position="1"/>
        <end position="126"/>
    </location>
</feature>
<name>A0A9P6EB55_9AGAR</name>
<organism evidence="2 3">
    <name type="scientific">Crepidotus variabilis</name>
    <dbReference type="NCBI Taxonomy" id="179855"/>
    <lineage>
        <taxon>Eukaryota</taxon>
        <taxon>Fungi</taxon>
        <taxon>Dikarya</taxon>
        <taxon>Basidiomycota</taxon>
        <taxon>Agaricomycotina</taxon>
        <taxon>Agaricomycetes</taxon>
        <taxon>Agaricomycetidae</taxon>
        <taxon>Agaricales</taxon>
        <taxon>Agaricineae</taxon>
        <taxon>Crepidotaceae</taxon>
        <taxon>Crepidotus</taxon>
    </lineage>
</organism>